<keyword evidence="5" id="KW-0067">ATP-binding</keyword>
<dbReference type="GO" id="GO:0000462">
    <property type="term" value="P:maturation of SSU-rRNA from tricistronic rRNA transcript (SSU-rRNA, 5.8S rRNA, LSU-rRNA)"/>
    <property type="evidence" value="ECO:0007669"/>
    <property type="project" value="TreeGrafter"/>
</dbReference>
<dbReference type="SUPFAM" id="SSF52540">
    <property type="entry name" value="P-loop containing nucleoside triphosphate hydrolases"/>
    <property type="match status" value="1"/>
</dbReference>
<keyword evidence="4" id="KW-0347">Helicase</keyword>
<dbReference type="Pfam" id="PF00271">
    <property type="entry name" value="Helicase_C"/>
    <property type="match status" value="1"/>
</dbReference>
<dbReference type="InterPro" id="IPR002464">
    <property type="entry name" value="DNA/RNA_helicase_DEAH_CS"/>
</dbReference>
<dbReference type="Proteomes" id="UP000054845">
    <property type="component" value="Unassembled WGS sequence"/>
</dbReference>
<evidence type="ECO:0000259" key="7">
    <source>
        <dbReference type="PROSITE" id="PS51192"/>
    </source>
</evidence>
<dbReference type="SMART" id="SM00847">
    <property type="entry name" value="HA2"/>
    <property type="match status" value="1"/>
</dbReference>
<feature type="compositionally biased region" description="Basic residues" evidence="6">
    <location>
        <begin position="262"/>
        <end position="273"/>
    </location>
</feature>
<keyword evidence="3 9" id="KW-0378">Hydrolase</keyword>
<feature type="compositionally biased region" description="Basic and acidic residues" evidence="6">
    <location>
        <begin position="813"/>
        <end position="826"/>
    </location>
</feature>
<evidence type="ECO:0000256" key="4">
    <source>
        <dbReference type="ARBA" id="ARBA00022806"/>
    </source>
</evidence>
<dbReference type="GO" id="GO:0016787">
    <property type="term" value="F:hydrolase activity"/>
    <property type="evidence" value="ECO:0007669"/>
    <property type="project" value="UniProtKB-KW"/>
</dbReference>
<feature type="compositionally biased region" description="Basic residues" evidence="6">
    <location>
        <begin position="20"/>
        <end position="29"/>
    </location>
</feature>
<dbReference type="GO" id="GO:0004386">
    <property type="term" value="F:helicase activity"/>
    <property type="evidence" value="ECO:0007669"/>
    <property type="project" value="UniProtKB-KW"/>
</dbReference>
<keyword evidence="2" id="KW-0547">Nucleotide-binding</keyword>
<dbReference type="PROSITE" id="PS00690">
    <property type="entry name" value="DEAH_ATP_HELICASE"/>
    <property type="match status" value="1"/>
</dbReference>
<keyword evidence="10" id="KW-1185">Reference proteome</keyword>
<evidence type="ECO:0000313" key="10">
    <source>
        <dbReference type="Proteomes" id="UP000054845"/>
    </source>
</evidence>
<feature type="compositionally biased region" description="Polar residues" evidence="6">
    <location>
        <begin position="235"/>
        <end position="246"/>
    </location>
</feature>
<sequence length="1483" mass="161956">MAPKKERYNAAARSSTAGGRTHKGKKASKKSAYGSRSGEGAQHEGTTSPIGGMLDPNARLINPAAYEAQRAAEEARRIARAAPAGMSSKKRKRLEAYIAKGMAKDRKNDLLKKLSESSAEVGDRSLFLSASTLGTGRARSGAERLEGINEKQERKRRKRDIKMGRIAEGDRSDEEPEDEDEDAMLDGSIHRPTGEQLDDPERRARIMQAANRFKPKVEEGPASTTAPETEAVPSRPSQPEMPTSLGSALARGPDGRPIAHAPMRKRQKKRKAKTPTPPLESSEFDSSESSASEAEIGDEASVNLHDARFKTVPRNGSTAEQRDSNQSLRNLDDRTLIAAMRARGMDPATVFGSDFETPSEVDEHDSKEEFGEDADEDSEEDSSDLADGDVGEGEEEDSSASVWEGFSDDPTPEAESASSEVPNPKAEEALNHTLLEPPETPAEPSRRRGFKEWARAALGLGADPRAKGEEGASLSNPAQNDGPYIGPEPIMGLTQKVKDLMDQDERPQGPLGAASSEPLTPFAARYVEESSLSTVAIRSVDVKRAESIDESRRHLPILQEEDLITRTIMENMVTVLCGETGSGKTTQVPQFLYELGFGTRDSLHPGMVGVTQPRRVAALSMATRVANELSLPPTKVSHQIRYDATVSPTTAIKFMTDGVLLRELAGDFLLSKYSAILIDEAHERSVNTDVLIGVLSRVVRLRAQRWIDKKPDARPLRLVIMSATLRVADFAENTVLFPTPPPIINVEARQHPVTVHFARRTRHDYLEEATKKVIKIHARLPPGGILVFLTGQQEIVTVCQRLERRFGKKAIEERRNKRARDRERFKPSAHGADDEDNLFEESNVKFHAKEGDVEAEEMQLGISNPSQAAGGAGDLAPDVDDGVFEDDDALETDDGASGVHPTSEADLPLHLHDDTDVPLHILPLYSLLPSHKQMRVFEPPPEGTRLCVVATNVAETSLTIPGVSYVVDCGRSKERSYDATTGVQSFDVRWISKASAAQRAGRAGRTGPGHCYRLYSSAVFEDTFSSFSLPEILRTPVEGLVLQMHAMHIETIANFPFPTPPNRRALSRAERILLRLGALEMVKASGPGPLEKPRINDLGRAMSLFPLTPRFAKLLVQGQQHGCLPYIVALVAALSVGDPFMREQALNDPADKHGSTDKAEKDDLDGLPEEARHLTSEQAKEDERRKERRKLFFAAMNKFSALGGGASDTFRLLAAVGAYEYERGGVAFCERNFLRSKAMEEIHKLRAQLCAIVQSRVAPSAEVRSLSNPQLPPPTETQLKVLRQLLVSAYVDQVAVRADLMPEAAARVLSLANEGTEAGRQYSHQRRKGAKLTSTRGVAYLVRAAAGQACFIHPSSTLFHGAPPPWIIFDEMHVSSSNKEKVWLKMCTRINPAWLSTLARPLCSFSKPAEPSGGTAATIAAAARLNAANGSSVDVQRDVVVVPTYGTGPACEPDERNSAPGWELPPTKAVQRLVNGRWVTNLP</sequence>
<feature type="region of interest" description="Disordered" evidence="6">
    <location>
        <begin position="813"/>
        <end position="840"/>
    </location>
</feature>
<feature type="compositionally biased region" description="Basic and acidic residues" evidence="6">
    <location>
        <begin position="1149"/>
        <end position="1161"/>
    </location>
</feature>
<dbReference type="Gene3D" id="3.40.50.300">
    <property type="entry name" value="P-loop containing nucleotide triphosphate hydrolases"/>
    <property type="match status" value="3"/>
</dbReference>
<feature type="compositionally biased region" description="Basic and acidic residues" evidence="6">
    <location>
        <begin position="188"/>
        <end position="204"/>
    </location>
</feature>
<evidence type="ECO:0000256" key="3">
    <source>
        <dbReference type="ARBA" id="ARBA00022801"/>
    </source>
</evidence>
<dbReference type="GO" id="GO:0003723">
    <property type="term" value="F:RNA binding"/>
    <property type="evidence" value="ECO:0007669"/>
    <property type="project" value="TreeGrafter"/>
</dbReference>
<protein>
    <submittedName>
        <fullName evidence="9">p-loop containing nucleoside triphosphate hydrolase protein</fullName>
    </submittedName>
</protein>
<feature type="domain" description="Helicase ATP-binding" evidence="7">
    <location>
        <begin position="565"/>
        <end position="743"/>
    </location>
</feature>
<dbReference type="OrthoDB" id="10253254at2759"/>
<dbReference type="Pfam" id="PF21010">
    <property type="entry name" value="HA2_C"/>
    <property type="match status" value="1"/>
</dbReference>
<dbReference type="FunFam" id="3.40.50.300:FF:002693">
    <property type="entry name" value="Predicted protein"/>
    <property type="match status" value="1"/>
</dbReference>
<comment type="similarity">
    <text evidence="1">Belongs to the DEAD box helicase family. DEAH subfamily.</text>
</comment>
<dbReference type="InterPro" id="IPR027417">
    <property type="entry name" value="P-loop_NTPase"/>
</dbReference>
<feature type="compositionally biased region" description="Acidic residues" evidence="6">
    <location>
        <begin position="370"/>
        <end position="398"/>
    </location>
</feature>
<feature type="compositionally biased region" description="Acidic residues" evidence="6">
    <location>
        <begin position="171"/>
        <end position="184"/>
    </location>
</feature>
<feature type="region of interest" description="Disordered" evidence="6">
    <location>
        <begin position="344"/>
        <end position="485"/>
    </location>
</feature>
<feature type="compositionally biased region" description="Basic and acidic residues" evidence="6">
    <location>
        <begin position="1169"/>
        <end position="1183"/>
    </location>
</feature>
<dbReference type="InterPro" id="IPR007502">
    <property type="entry name" value="Helicase-assoc_dom"/>
</dbReference>
<dbReference type="CDD" id="cd18791">
    <property type="entry name" value="SF2_C_RHA"/>
    <property type="match status" value="1"/>
</dbReference>
<dbReference type="STRING" id="401625.A0A0P1BPA2"/>
<feature type="compositionally biased region" description="Basic and acidic residues" evidence="6">
    <location>
        <begin position="140"/>
        <end position="153"/>
    </location>
</feature>
<feature type="compositionally biased region" description="Basic and acidic residues" evidence="6">
    <location>
        <begin position="161"/>
        <end position="170"/>
    </location>
</feature>
<reference evidence="9 10" key="1">
    <citation type="submission" date="2014-09" db="EMBL/GenBank/DDBJ databases">
        <authorList>
            <person name="Magalhaes I.L.F."/>
            <person name="Oliveira U."/>
            <person name="Santos F.R."/>
            <person name="Vidigal T.H.D.A."/>
            <person name="Brescovit A.D."/>
            <person name="Santos A.J."/>
        </authorList>
    </citation>
    <scope>NUCLEOTIDE SEQUENCE [LARGE SCALE GENOMIC DNA]</scope>
</reference>
<evidence type="ECO:0000256" key="2">
    <source>
        <dbReference type="ARBA" id="ARBA00022741"/>
    </source>
</evidence>
<dbReference type="PANTHER" id="PTHR18934:SF99">
    <property type="entry name" value="ATP-DEPENDENT RNA HELICASE DHX37-RELATED"/>
    <property type="match status" value="1"/>
</dbReference>
<dbReference type="GO" id="GO:0005730">
    <property type="term" value="C:nucleolus"/>
    <property type="evidence" value="ECO:0007669"/>
    <property type="project" value="TreeGrafter"/>
</dbReference>
<feature type="compositionally biased region" description="Basic and acidic residues" evidence="6">
    <location>
        <begin position="444"/>
        <end position="454"/>
    </location>
</feature>
<dbReference type="PROSITE" id="PS51194">
    <property type="entry name" value="HELICASE_CTER"/>
    <property type="match status" value="1"/>
</dbReference>
<dbReference type="EMBL" id="CCYA01000265">
    <property type="protein sequence ID" value="CEH17529.1"/>
    <property type="molecule type" value="Genomic_DNA"/>
</dbReference>
<feature type="region of interest" description="Disordered" evidence="6">
    <location>
        <begin position="1145"/>
        <end position="1183"/>
    </location>
</feature>
<proteinExistence type="inferred from homology"/>
<feature type="domain" description="Helicase C-terminal" evidence="8">
    <location>
        <begin position="878"/>
        <end position="1048"/>
    </location>
</feature>
<dbReference type="InterPro" id="IPR001650">
    <property type="entry name" value="Helicase_C-like"/>
</dbReference>
<feature type="region of interest" description="Disordered" evidence="6">
    <location>
        <begin position="1"/>
        <end position="57"/>
    </location>
</feature>
<evidence type="ECO:0000256" key="1">
    <source>
        <dbReference type="ARBA" id="ARBA00008792"/>
    </source>
</evidence>
<dbReference type="InterPro" id="IPR011709">
    <property type="entry name" value="DEAD-box_helicase_OB_fold"/>
</dbReference>
<dbReference type="Gene3D" id="1.20.120.1080">
    <property type="match status" value="1"/>
</dbReference>
<evidence type="ECO:0000256" key="5">
    <source>
        <dbReference type="ARBA" id="ARBA00022840"/>
    </source>
</evidence>
<evidence type="ECO:0000256" key="6">
    <source>
        <dbReference type="SAM" id="MobiDB-lite"/>
    </source>
</evidence>
<dbReference type="SMART" id="SM00487">
    <property type="entry name" value="DEXDc"/>
    <property type="match status" value="1"/>
</dbReference>
<feature type="compositionally biased region" description="Polar residues" evidence="6">
    <location>
        <begin position="314"/>
        <end position="329"/>
    </location>
</feature>
<dbReference type="PROSITE" id="PS51192">
    <property type="entry name" value="HELICASE_ATP_BIND_1"/>
    <property type="match status" value="1"/>
</dbReference>
<evidence type="ECO:0000313" key="9">
    <source>
        <dbReference type="EMBL" id="CEH17529.1"/>
    </source>
</evidence>
<feature type="region of interest" description="Disordered" evidence="6">
    <location>
        <begin position="118"/>
        <end position="331"/>
    </location>
</feature>
<accession>A0A0P1BPA2</accession>
<feature type="region of interest" description="Disordered" evidence="6">
    <location>
        <begin position="864"/>
        <end position="910"/>
    </location>
</feature>
<organism evidence="9 10">
    <name type="scientific">Ceraceosorus bombacis</name>
    <dbReference type="NCBI Taxonomy" id="401625"/>
    <lineage>
        <taxon>Eukaryota</taxon>
        <taxon>Fungi</taxon>
        <taxon>Dikarya</taxon>
        <taxon>Basidiomycota</taxon>
        <taxon>Ustilaginomycotina</taxon>
        <taxon>Exobasidiomycetes</taxon>
        <taxon>Ceraceosorales</taxon>
        <taxon>Ceraceosoraceae</taxon>
        <taxon>Ceraceosorus</taxon>
    </lineage>
</organism>
<evidence type="ECO:0000259" key="8">
    <source>
        <dbReference type="PROSITE" id="PS51194"/>
    </source>
</evidence>
<dbReference type="PANTHER" id="PTHR18934">
    <property type="entry name" value="ATP-DEPENDENT RNA HELICASE"/>
    <property type="match status" value="1"/>
</dbReference>
<dbReference type="Pfam" id="PF07717">
    <property type="entry name" value="OB_NTP_bind"/>
    <property type="match status" value="1"/>
</dbReference>
<dbReference type="CDD" id="cd17982">
    <property type="entry name" value="DEXHc_DHX37"/>
    <property type="match status" value="1"/>
</dbReference>
<name>A0A0P1BPA2_9BASI</name>
<feature type="compositionally biased region" description="Acidic residues" evidence="6">
    <location>
        <begin position="877"/>
        <end position="894"/>
    </location>
</feature>
<dbReference type="GO" id="GO:0005524">
    <property type="term" value="F:ATP binding"/>
    <property type="evidence" value="ECO:0007669"/>
    <property type="project" value="UniProtKB-KW"/>
</dbReference>
<dbReference type="SMART" id="SM00490">
    <property type="entry name" value="HELICc"/>
    <property type="match status" value="1"/>
</dbReference>
<dbReference type="InterPro" id="IPR014001">
    <property type="entry name" value="Helicase_ATP-bd"/>
</dbReference>
<dbReference type="GO" id="GO:1990904">
    <property type="term" value="C:ribonucleoprotein complex"/>
    <property type="evidence" value="ECO:0007669"/>
    <property type="project" value="UniProtKB-ARBA"/>
</dbReference>